<dbReference type="Proteomes" id="UP001430953">
    <property type="component" value="Unassembled WGS sequence"/>
</dbReference>
<sequence>MFFLLHFNVFLIDAFITSFCLFVRGYNNDLDLQQVQYFDNFHREKFNYTYEVLPSVYPAYCCHYQRNCCCCCYCCYYYCQCVYAFLIYPVFLLQQ</sequence>
<evidence type="ECO:0000256" key="1">
    <source>
        <dbReference type="SAM" id="Phobius"/>
    </source>
</evidence>
<protein>
    <recommendedName>
        <fullName evidence="4">Secreted protein</fullName>
    </recommendedName>
</protein>
<evidence type="ECO:0000313" key="3">
    <source>
        <dbReference type="Proteomes" id="UP001430953"/>
    </source>
</evidence>
<keyword evidence="1" id="KW-1133">Transmembrane helix</keyword>
<keyword evidence="1" id="KW-0812">Transmembrane</keyword>
<feature type="transmembrane region" description="Helical" evidence="1">
    <location>
        <begin position="6"/>
        <end position="26"/>
    </location>
</feature>
<gene>
    <name evidence="2" type="ORF">PUN28_018209</name>
</gene>
<accession>A0AAW2EGC0</accession>
<evidence type="ECO:0000313" key="2">
    <source>
        <dbReference type="EMBL" id="KAL0102744.1"/>
    </source>
</evidence>
<comment type="caution">
    <text evidence="2">The sequence shown here is derived from an EMBL/GenBank/DDBJ whole genome shotgun (WGS) entry which is preliminary data.</text>
</comment>
<organism evidence="2 3">
    <name type="scientific">Cardiocondyla obscurior</name>
    <dbReference type="NCBI Taxonomy" id="286306"/>
    <lineage>
        <taxon>Eukaryota</taxon>
        <taxon>Metazoa</taxon>
        <taxon>Ecdysozoa</taxon>
        <taxon>Arthropoda</taxon>
        <taxon>Hexapoda</taxon>
        <taxon>Insecta</taxon>
        <taxon>Pterygota</taxon>
        <taxon>Neoptera</taxon>
        <taxon>Endopterygota</taxon>
        <taxon>Hymenoptera</taxon>
        <taxon>Apocrita</taxon>
        <taxon>Aculeata</taxon>
        <taxon>Formicoidea</taxon>
        <taxon>Formicidae</taxon>
        <taxon>Myrmicinae</taxon>
        <taxon>Cardiocondyla</taxon>
    </lineage>
</organism>
<keyword evidence="1" id="KW-0472">Membrane</keyword>
<reference evidence="2 3" key="1">
    <citation type="submission" date="2023-03" db="EMBL/GenBank/DDBJ databases">
        <title>High recombination rates correlate with genetic variation in Cardiocondyla obscurior ants.</title>
        <authorList>
            <person name="Errbii M."/>
        </authorList>
    </citation>
    <scope>NUCLEOTIDE SEQUENCE [LARGE SCALE GENOMIC DNA]</scope>
    <source>
        <strain evidence="2">Alpha-2009</strain>
        <tissue evidence="2">Whole body</tissue>
    </source>
</reference>
<keyword evidence="3" id="KW-1185">Reference proteome</keyword>
<dbReference type="EMBL" id="JADYXP020000022">
    <property type="protein sequence ID" value="KAL0102744.1"/>
    <property type="molecule type" value="Genomic_DNA"/>
</dbReference>
<proteinExistence type="predicted"/>
<name>A0AAW2EGC0_9HYME</name>
<evidence type="ECO:0008006" key="4">
    <source>
        <dbReference type="Google" id="ProtNLM"/>
    </source>
</evidence>
<dbReference type="AlphaFoldDB" id="A0AAW2EGC0"/>